<keyword evidence="1" id="KW-0472">Membrane</keyword>
<evidence type="ECO:0000256" key="1">
    <source>
        <dbReference type="SAM" id="Phobius"/>
    </source>
</evidence>
<evidence type="ECO:0000313" key="3">
    <source>
        <dbReference type="Proteomes" id="UP001156690"/>
    </source>
</evidence>
<comment type="caution">
    <text evidence="2">The sequence shown here is derived from an EMBL/GenBank/DDBJ whole genome shotgun (WGS) entry which is preliminary data.</text>
</comment>
<dbReference type="EMBL" id="BSNX01000074">
    <property type="protein sequence ID" value="GLQ75630.1"/>
    <property type="molecule type" value="Genomic_DNA"/>
</dbReference>
<feature type="transmembrane region" description="Helical" evidence="1">
    <location>
        <begin position="103"/>
        <end position="127"/>
    </location>
</feature>
<organism evidence="2 3">
    <name type="scientific">Vibrio penaeicida</name>
    <dbReference type="NCBI Taxonomy" id="104609"/>
    <lineage>
        <taxon>Bacteria</taxon>
        <taxon>Pseudomonadati</taxon>
        <taxon>Pseudomonadota</taxon>
        <taxon>Gammaproteobacteria</taxon>
        <taxon>Vibrionales</taxon>
        <taxon>Vibrionaceae</taxon>
        <taxon>Vibrio</taxon>
    </lineage>
</organism>
<name>A0AAV5NY31_9VIBR</name>
<accession>A0AAV5NY31</accession>
<dbReference type="Proteomes" id="UP001156690">
    <property type="component" value="Unassembled WGS sequence"/>
</dbReference>
<protein>
    <submittedName>
        <fullName evidence="2">Uncharacterized protein</fullName>
    </submittedName>
</protein>
<keyword evidence="3" id="KW-1185">Reference proteome</keyword>
<feature type="transmembrane region" description="Helical" evidence="1">
    <location>
        <begin position="73"/>
        <end position="91"/>
    </location>
</feature>
<proteinExistence type="predicted"/>
<keyword evidence="1" id="KW-0812">Transmembrane</keyword>
<keyword evidence="1" id="KW-1133">Transmembrane helix</keyword>
<reference evidence="3" key="1">
    <citation type="journal article" date="2019" name="Int. J. Syst. Evol. Microbiol.">
        <title>The Global Catalogue of Microorganisms (GCM) 10K type strain sequencing project: providing services to taxonomists for standard genome sequencing and annotation.</title>
        <authorList>
            <consortium name="The Broad Institute Genomics Platform"/>
            <consortium name="The Broad Institute Genome Sequencing Center for Infectious Disease"/>
            <person name="Wu L."/>
            <person name="Ma J."/>
        </authorList>
    </citation>
    <scope>NUCLEOTIDE SEQUENCE [LARGE SCALE GENOMIC DNA]</scope>
    <source>
        <strain evidence="3">NBRC 15640</strain>
    </source>
</reference>
<evidence type="ECO:0000313" key="2">
    <source>
        <dbReference type="EMBL" id="GLQ75630.1"/>
    </source>
</evidence>
<dbReference type="RefSeq" id="WP_126608483.1">
    <property type="nucleotide sequence ID" value="NZ_AP025144.1"/>
</dbReference>
<dbReference type="AlphaFoldDB" id="A0AAV5NY31"/>
<feature type="transmembrane region" description="Helical" evidence="1">
    <location>
        <begin position="41"/>
        <end position="61"/>
    </location>
</feature>
<gene>
    <name evidence="2" type="ORF">GCM10007932_49920</name>
</gene>
<sequence length="145" mass="16290">MIAHVLSILTFMVVTFAAQGLSHFVINKDHFDSVGFLRSEPIMAMGFVVMIIQGLIISIGLKAWKDSTVRMKDGVIISLLFGSFLVSYIALTEPAKYTVPSISNWILIELTVGLLQFGIFGLTLGWIHKKFRSDNRHRNTYTNKI</sequence>